<keyword evidence="2" id="KW-1133">Transmembrane helix</keyword>
<evidence type="ECO:0000256" key="1">
    <source>
        <dbReference type="PROSITE-ProRule" id="PRU00259"/>
    </source>
</evidence>
<comment type="caution">
    <text evidence="3">The sequence shown here is derived from an EMBL/GenBank/DDBJ whole genome shotgun (WGS) entry which is preliminary data.</text>
</comment>
<feature type="repeat" description="ARM" evidence="1">
    <location>
        <begin position="2"/>
        <end position="29"/>
    </location>
</feature>
<dbReference type="EMBL" id="SNRW01019267">
    <property type="protein sequence ID" value="KAA6366548.1"/>
    <property type="molecule type" value="Genomic_DNA"/>
</dbReference>
<evidence type="ECO:0000313" key="3">
    <source>
        <dbReference type="EMBL" id="KAA6366548.1"/>
    </source>
</evidence>
<dbReference type="PROSITE" id="PS50176">
    <property type="entry name" value="ARM_REPEAT"/>
    <property type="match status" value="1"/>
</dbReference>
<accession>A0A5J4U886</accession>
<protein>
    <submittedName>
        <fullName evidence="3">Uncharacterized protein</fullName>
    </submittedName>
</protein>
<evidence type="ECO:0000313" key="4">
    <source>
        <dbReference type="Proteomes" id="UP000324800"/>
    </source>
</evidence>
<sequence>MNPYPSLVRLLSHQNHDVVKFAIGSIFNLFFNGGVTNILICNHYETFQECDGIQKIDVRIITPIHVLAKPSTFLTAIFSISILSIILSKNNINRPKIRRIRHVDLHSEIHIAPDLNIRLVALEIPQASHIKKNVVWKRPRNDPTASLLLLQVSQNETVEAHSGCWWTVSSVW</sequence>
<keyword evidence="2" id="KW-0812">Transmembrane</keyword>
<dbReference type="AlphaFoldDB" id="A0A5J4U886"/>
<name>A0A5J4U886_9EUKA</name>
<evidence type="ECO:0000256" key="2">
    <source>
        <dbReference type="SAM" id="Phobius"/>
    </source>
</evidence>
<gene>
    <name evidence="3" type="ORF">EZS28_037925</name>
</gene>
<organism evidence="3 4">
    <name type="scientific">Streblomastix strix</name>
    <dbReference type="NCBI Taxonomy" id="222440"/>
    <lineage>
        <taxon>Eukaryota</taxon>
        <taxon>Metamonada</taxon>
        <taxon>Preaxostyla</taxon>
        <taxon>Oxymonadida</taxon>
        <taxon>Streblomastigidae</taxon>
        <taxon>Streblomastix</taxon>
    </lineage>
</organism>
<reference evidence="3 4" key="1">
    <citation type="submission" date="2019-03" db="EMBL/GenBank/DDBJ databases">
        <title>Single cell metagenomics reveals metabolic interactions within the superorganism composed of flagellate Streblomastix strix and complex community of Bacteroidetes bacteria on its surface.</title>
        <authorList>
            <person name="Treitli S.C."/>
            <person name="Kolisko M."/>
            <person name="Husnik F."/>
            <person name="Keeling P."/>
            <person name="Hampl V."/>
        </authorList>
    </citation>
    <scope>NUCLEOTIDE SEQUENCE [LARGE SCALE GENOMIC DNA]</scope>
    <source>
        <strain evidence="3">ST1C</strain>
    </source>
</reference>
<keyword evidence="2" id="KW-0472">Membrane</keyword>
<proteinExistence type="predicted"/>
<feature type="transmembrane region" description="Helical" evidence="2">
    <location>
        <begin position="73"/>
        <end position="92"/>
    </location>
</feature>
<dbReference type="InterPro" id="IPR000225">
    <property type="entry name" value="Armadillo"/>
</dbReference>
<dbReference type="Proteomes" id="UP000324800">
    <property type="component" value="Unassembled WGS sequence"/>
</dbReference>